<accession>A0A2I2F1X5</accession>
<dbReference type="OrthoDB" id="4505326at2759"/>
<dbReference type="GeneID" id="36521183"/>
<evidence type="ECO:0000313" key="2">
    <source>
        <dbReference type="Proteomes" id="UP000234585"/>
    </source>
</evidence>
<organism evidence="1 2">
    <name type="scientific">Aspergillus candidus</name>
    <dbReference type="NCBI Taxonomy" id="41067"/>
    <lineage>
        <taxon>Eukaryota</taxon>
        <taxon>Fungi</taxon>
        <taxon>Dikarya</taxon>
        <taxon>Ascomycota</taxon>
        <taxon>Pezizomycotina</taxon>
        <taxon>Eurotiomycetes</taxon>
        <taxon>Eurotiomycetidae</taxon>
        <taxon>Eurotiales</taxon>
        <taxon>Aspergillaceae</taxon>
        <taxon>Aspergillus</taxon>
        <taxon>Aspergillus subgen. Circumdati</taxon>
    </lineage>
</organism>
<reference evidence="1 2" key="1">
    <citation type="submission" date="2017-12" db="EMBL/GenBank/DDBJ databases">
        <authorList>
            <consortium name="DOE Joint Genome Institute"/>
            <person name="Haridas S."/>
            <person name="Kjaerbolling I."/>
            <person name="Vesth T.C."/>
            <person name="Frisvad J.C."/>
            <person name="Nybo J.L."/>
            <person name="Theobald S."/>
            <person name="Kuo A."/>
            <person name="Bowyer P."/>
            <person name="Matsuda Y."/>
            <person name="Mondo S."/>
            <person name="Lyhne E.K."/>
            <person name="Kogle M.E."/>
            <person name="Clum A."/>
            <person name="Lipzen A."/>
            <person name="Salamov A."/>
            <person name="Ngan C.Y."/>
            <person name="Daum C."/>
            <person name="Chiniquy J."/>
            <person name="Barry K."/>
            <person name="LaButti K."/>
            <person name="Simmons B.A."/>
            <person name="Magnuson J.K."/>
            <person name="Mortensen U.H."/>
            <person name="Larsen T.O."/>
            <person name="Grigoriev I.V."/>
            <person name="Baker S.E."/>
            <person name="Andersen M.R."/>
            <person name="Nordberg H.P."/>
            <person name="Cantor M.N."/>
            <person name="Hua S.X."/>
        </authorList>
    </citation>
    <scope>NUCLEOTIDE SEQUENCE [LARGE SCALE GENOMIC DNA]</scope>
    <source>
        <strain evidence="1 2">CBS 102.13</strain>
    </source>
</reference>
<protein>
    <submittedName>
        <fullName evidence="1">Uncharacterized protein</fullName>
    </submittedName>
</protein>
<sequence length="164" mass="18749">MCPGFFELSSLPSSSPLLFEYTQKRMTGLYETSFYQTTNTQFTPSARRASLPTPPYHVAMLSCDKLSQEAENKEPDLRRCIGHGRLMNLTVGLAHEDAKNALTSTYIDEIDPEKEADLDDTPLVTTSAYPKRNFFSALRQYIRRFFRSLVKHRRSGRSGRSAHY</sequence>
<dbReference type="AlphaFoldDB" id="A0A2I2F1X5"/>
<name>A0A2I2F1X5_ASPCN</name>
<dbReference type="Proteomes" id="UP000234585">
    <property type="component" value="Unassembled WGS sequence"/>
</dbReference>
<keyword evidence="2" id="KW-1185">Reference proteome</keyword>
<dbReference type="EMBL" id="KZ559175">
    <property type="protein sequence ID" value="PLB34635.1"/>
    <property type="molecule type" value="Genomic_DNA"/>
</dbReference>
<evidence type="ECO:0000313" key="1">
    <source>
        <dbReference type="EMBL" id="PLB34635.1"/>
    </source>
</evidence>
<proteinExistence type="predicted"/>
<gene>
    <name evidence="1" type="ORF">BDW47DRAFT_111781</name>
</gene>
<dbReference type="RefSeq" id="XP_024668647.1">
    <property type="nucleotide sequence ID" value="XM_024814023.1"/>
</dbReference>